<dbReference type="STRING" id="1817867.A3F83_04330"/>
<protein>
    <recommendedName>
        <fullName evidence="3">ATP-grasp domain-containing protein</fullName>
    </recommendedName>
</protein>
<name>A0A1F5YST5_9BACT</name>
<dbReference type="Proteomes" id="UP000179129">
    <property type="component" value="Unassembled WGS sequence"/>
</dbReference>
<organism evidence="1 2">
    <name type="scientific">Candidatus Glassbacteria bacterium RIFCSPLOWO2_12_FULL_58_11</name>
    <dbReference type="NCBI Taxonomy" id="1817867"/>
    <lineage>
        <taxon>Bacteria</taxon>
        <taxon>Candidatus Glassiibacteriota</taxon>
    </lineage>
</organism>
<sequence>MEYYDLCLAWNWKHDSDFVRLFSGACHSRGLSLLQITPENLREILLSLAEYGLNFQSFFDRATDADKSFIPVVEWARANEIYCVNPHERASRGSNKAEMHLRLIGAGLYTPYTIILPPYLEQPEPAPVDLSPLGKRFTIKPAHGGGGEGVITEATSMKQVLEARKAYPDDRYLLQAHIVPVNLEGRPAWFRVLYCAGRIFPCWWDTGTHIYTPLGEGEEDRFGLGRLRQMTSTIAGLCHLDLFSTEIALTADNLFIVIDYVNDQIDLRLQSKALEGVPDYIVGDVAAGLVELMARSCPSLPGV</sequence>
<evidence type="ECO:0000313" key="2">
    <source>
        <dbReference type="Proteomes" id="UP000179129"/>
    </source>
</evidence>
<evidence type="ECO:0008006" key="3">
    <source>
        <dbReference type="Google" id="ProtNLM"/>
    </source>
</evidence>
<dbReference type="SUPFAM" id="SSF56059">
    <property type="entry name" value="Glutathione synthetase ATP-binding domain-like"/>
    <property type="match status" value="1"/>
</dbReference>
<proteinExistence type="predicted"/>
<reference evidence="1 2" key="1">
    <citation type="journal article" date="2016" name="Nat. Commun.">
        <title>Thousands of microbial genomes shed light on interconnected biogeochemical processes in an aquifer system.</title>
        <authorList>
            <person name="Anantharaman K."/>
            <person name="Brown C.T."/>
            <person name="Hug L.A."/>
            <person name="Sharon I."/>
            <person name="Castelle C.J."/>
            <person name="Probst A.J."/>
            <person name="Thomas B.C."/>
            <person name="Singh A."/>
            <person name="Wilkins M.J."/>
            <person name="Karaoz U."/>
            <person name="Brodie E.L."/>
            <person name="Williams K.H."/>
            <person name="Hubbard S.S."/>
            <person name="Banfield J.F."/>
        </authorList>
    </citation>
    <scope>NUCLEOTIDE SEQUENCE [LARGE SCALE GENOMIC DNA]</scope>
</reference>
<gene>
    <name evidence="1" type="ORF">A3F83_04330</name>
</gene>
<dbReference type="EMBL" id="MFIX01000155">
    <property type="protein sequence ID" value="OGG03229.1"/>
    <property type="molecule type" value="Genomic_DNA"/>
</dbReference>
<accession>A0A1F5YST5</accession>
<comment type="caution">
    <text evidence="1">The sequence shown here is derived from an EMBL/GenBank/DDBJ whole genome shotgun (WGS) entry which is preliminary data.</text>
</comment>
<evidence type="ECO:0000313" key="1">
    <source>
        <dbReference type="EMBL" id="OGG03229.1"/>
    </source>
</evidence>
<dbReference type="AlphaFoldDB" id="A0A1F5YST5"/>